<dbReference type="Gene3D" id="3.30.470.20">
    <property type="entry name" value="ATP-grasp fold, B domain"/>
    <property type="match status" value="1"/>
</dbReference>
<gene>
    <name evidence="4" type="ORF">BIV57_18650</name>
</gene>
<feature type="domain" description="ATP-grasp" evidence="3">
    <location>
        <begin position="110"/>
        <end position="311"/>
    </location>
</feature>
<protein>
    <recommendedName>
        <fullName evidence="3">ATP-grasp domain-containing protein</fullName>
    </recommendedName>
</protein>
<keyword evidence="5" id="KW-1185">Reference proteome</keyword>
<dbReference type="AlphaFoldDB" id="A0A1J7C355"/>
<sequence>MHHGTLGAIRSLGRAGVEVHAVLEDRGVPAARSRYLRRVYPMGPEPGPVLLGGLLRLGERIGRPTLLVTMDDAGALFAAENAEALRERFLLPVPKDAGLPRRLADKQAVAELCRSWGVPHPRTEAPADALGLRAAVAALGLPLIAKWARPWLLPAAATASAAAPPLRSTQVVRTRAEAEALFARRGEAGTTLLLQELLPESPQGDWFFHGYFDAAGRCLFGATGRKDRSWPPHAGLTALGRWLPNPDIFGLAERLAGGIGYHGVVDLDFRREPGTDRYHLLDFNPRLGAQFRLFADGSGLDVVRAMHLDLTGRRVPAVRPRPGRGFWVENYDPVGALRLMREGELAPAAFVRSLRGVGERAWFAADDPVPFALMWRQLAARGAARALRGRARRRADEEQAPGRVPLEPIAASEGPA</sequence>
<comment type="caution">
    <text evidence="4">The sequence shown here is derived from an EMBL/GenBank/DDBJ whole genome shotgun (WGS) entry which is preliminary data.</text>
</comment>
<organism evidence="4 5">
    <name type="scientific">Mangrovactinospora gilvigrisea</name>
    <dbReference type="NCBI Taxonomy" id="1428644"/>
    <lineage>
        <taxon>Bacteria</taxon>
        <taxon>Bacillati</taxon>
        <taxon>Actinomycetota</taxon>
        <taxon>Actinomycetes</taxon>
        <taxon>Kitasatosporales</taxon>
        <taxon>Streptomycetaceae</taxon>
        <taxon>Mangrovactinospora</taxon>
    </lineage>
</organism>
<evidence type="ECO:0000256" key="1">
    <source>
        <dbReference type="PROSITE-ProRule" id="PRU00409"/>
    </source>
</evidence>
<evidence type="ECO:0000259" key="3">
    <source>
        <dbReference type="PROSITE" id="PS50975"/>
    </source>
</evidence>
<name>A0A1J7C355_9ACTN</name>
<reference evidence="4 5" key="1">
    <citation type="submission" date="2016-10" db="EMBL/GenBank/DDBJ databases">
        <title>Genome sequence of Streptomyces gilvigriseus MUSC 26.</title>
        <authorList>
            <person name="Lee L.-H."/>
            <person name="Ser H.-L."/>
        </authorList>
    </citation>
    <scope>NUCLEOTIDE SEQUENCE [LARGE SCALE GENOMIC DNA]</scope>
    <source>
        <strain evidence="4 5">MUSC 26</strain>
    </source>
</reference>
<dbReference type="Proteomes" id="UP000243342">
    <property type="component" value="Unassembled WGS sequence"/>
</dbReference>
<feature type="region of interest" description="Disordered" evidence="2">
    <location>
        <begin position="392"/>
        <end position="416"/>
    </location>
</feature>
<evidence type="ECO:0000313" key="4">
    <source>
        <dbReference type="EMBL" id="OIV35996.1"/>
    </source>
</evidence>
<evidence type="ECO:0000256" key="2">
    <source>
        <dbReference type="SAM" id="MobiDB-lite"/>
    </source>
</evidence>
<dbReference type="PROSITE" id="PS50975">
    <property type="entry name" value="ATP_GRASP"/>
    <property type="match status" value="1"/>
</dbReference>
<dbReference type="EMBL" id="MLCF01000120">
    <property type="protein sequence ID" value="OIV35996.1"/>
    <property type="molecule type" value="Genomic_DNA"/>
</dbReference>
<evidence type="ECO:0000313" key="5">
    <source>
        <dbReference type="Proteomes" id="UP000243342"/>
    </source>
</evidence>
<dbReference type="GO" id="GO:0005524">
    <property type="term" value="F:ATP binding"/>
    <property type="evidence" value="ECO:0007669"/>
    <property type="project" value="UniProtKB-UniRule"/>
</dbReference>
<dbReference type="SUPFAM" id="SSF56059">
    <property type="entry name" value="Glutathione synthetase ATP-binding domain-like"/>
    <property type="match status" value="1"/>
</dbReference>
<dbReference type="GO" id="GO:0046872">
    <property type="term" value="F:metal ion binding"/>
    <property type="evidence" value="ECO:0007669"/>
    <property type="project" value="InterPro"/>
</dbReference>
<dbReference type="STRING" id="1428644.BIV57_18650"/>
<accession>A0A1J7C355</accession>
<proteinExistence type="predicted"/>
<keyword evidence="1" id="KW-0067">ATP-binding</keyword>
<dbReference type="InterPro" id="IPR011761">
    <property type="entry name" value="ATP-grasp"/>
</dbReference>
<keyword evidence="1" id="KW-0547">Nucleotide-binding</keyword>